<organism evidence="1 2">
    <name type="scientific">Dentiscutata erythropus</name>
    <dbReference type="NCBI Taxonomy" id="1348616"/>
    <lineage>
        <taxon>Eukaryota</taxon>
        <taxon>Fungi</taxon>
        <taxon>Fungi incertae sedis</taxon>
        <taxon>Mucoromycota</taxon>
        <taxon>Glomeromycotina</taxon>
        <taxon>Glomeromycetes</taxon>
        <taxon>Diversisporales</taxon>
        <taxon>Gigasporaceae</taxon>
        <taxon>Dentiscutata</taxon>
    </lineage>
</organism>
<comment type="caution">
    <text evidence="1">The sequence shown here is derived from an EMBL/GenBank/DDBJ whole genome shotgun (WGS) entry which is preliminary data.</text>
</comment>
<evidence type="ECO:0000313" key="1">
    <source>
        <dbReference type="EMBL" id="CAG8600059.1"/>
    </source>
</evidence>
<dbReference type="AlphaFoldDB" id="A0A9N9CFM4"/>
<gene>
    <name evidence="1" type="ORF">DERYTH_LOCUS7597</name>
</gene>
<dbReference type="Proteomes" id="UP000789405">
    <property type="component" value="Unassembled WGS sequence"/>
</dbReference>
<evidence type="ECO:0000313" key="2">
    <source>
        <dbReference type="Proteomes" id="UP000789405"/>
    </source>
</evidence>
<dbReference type="EMBL" id="CAJVPY010003726">
    <property type="protein sequence ID" value="CAG8600059.1"/>
    <property type="molecule type" value="Genomic_DNA"/>
</dbReference>
<proteinExistence type="predicted"/>
<keyword evidence="2" id="KW-1185">Reference proteome</keyword>
<protein>
    <submittedName>
        <fullName evidence="1">16228_t:CDS:1</fullName>
    </submittedName>
</protein>
<name>A0A9N9CFM4_9GLOM</name>
<accession>A0A9N9CFM4</accession>
<reference evidence="1" key="1">
    <citation type="submission" date="2021-06" db="EMBL/GenBank/DDBJ databases">
        <authorList>
            <person name="Kallberg Y."/>
            <person name="Tangrot J."/>
            <person name="Rosling A."/>
        </authorList>
    </citation>
    <scope>NUCLEOTIDE SEQUENCE</scope>
    <source>
        <strain evidence="1">MA453B</strain>
    </source>
</reference>
<sequence>MQLEIFDQSLSKDPTWPCLYYEENVSFDAPKEIHEVYIPDDNDVNDTSRYRTPVKKKKYKINLDEARMIKVEEEKEKRKQII</sequence>